<dbReference type="EMBL" id="CP071463">
    <property type="protein sequence ID" value="QSW83787.1"/>
    <property type="molecule type" value="Genomic_DNA"/>
</dbReference>
<feature type="region of interest" description="Disordered" evidence="1">
    <location>
        <begin position="42"/>
        <end position="88"/>
    </location>
</feature>
<feature type="region of interest" description="Disordered" evidence="1">
    <location>
        <begin position="702"/>
        <end position="753"/>
    </location>
</feature>
<protein>
    <submittedName>
        <fullName evidence="4">DUF4129 domain-containing protein</fullName>
    </submittedName>
</protein>
<feature type="transmembrane region" description="Helical" evidence="2">
    <location>
        <begin position="597"/>
        <end position="613"/>
    </location>
</feature>
<organism evidence="4 5">
    <name type="scientific">Natrinema longum</name>
    <dbReference type="NCBI Taxonomy" id="370324"/>
    <lineage>
        <taxon>Archaea</taxon>
        <taxon>Methanobacteriati</taxon>
        <taxon>Methanobacteriota</taxon>
        <taxon>Stenosarchaea group</taxon>
        <taxon>Halobacteria</taxon>
        <taxon>Halobacteriales</taxon>
        <taxon>Natrialbaceae</taxon>
        <taxon>Natrinema</taxon>
    </lineage>
</organism>
<evidence type="ECO:0000313" key="5">
    <source>
        <dbReference type="Proteomes" id="UP000663191"/>
    </source>
</evidence>
<dbReference type="Proteomes" id="UP000663191">
    <property type="component" value="Chromosome"/>
</dbReference>
<keyword evidence="5" id="KW-1185">Reference proteome</keyword>
<evidence type="ECO:0000256" key="2">
    <source>
        <dbReference type="SAM" id="Phobius"/>
    </source>
</evidence>
<dbReference type="GeneID" id="63184050"/>
<sequence length="753" mass="78272">MSDDSTTDDAGGGADYRQVSFVALAVLALVLAAAFAPGMTGGTTSGSEPGFDFDFDFDFDPSTDGGGDDVDGGGGGESDDSDDEPGEGFDWRRLLELLDIGGDEGNGNGETETEVDPQCVITLDRKPVPGREVTATIYDDGEALTDAPVWFEDRKVGETDGNGRVTGEVPYVEELVIRVGGTTDPTCRAGTGTSMRSTVASGVGSQQPASVSGRSSELTAMATPASAGSGAAAAASAASTTGSMATPDQPSVQSETETNATSTYEVEGEVDLEVEGDPYPGEPITVEATIEGEPMSQAAVSVDGTGVGETDEDGRATVTVPDDGADAFEIEVARGEFAGTTTVDVLVLEATLVSDGLLPVPGSDGAVEATVGGEPVDGATVTVDGESDGTTGADGRLAIELPRDPTTTVTVTTERQTARTSVVGTYGVNALSIALVLTVLAALSFRIYGRRGPVAVVGVTAALLTVLVVEAVYGATAALAVLGIGLLLGLGVVVGRAGWSRPSRRDLPSIRDRLERLTSWLVGFTVGVVERLEAALEWGYSLAGAVREWLESLPRSGRALWARFTAWLRGLPTRTVAAGFGALVLVAGGYVVDGGRGAALVAVALAVAGVVVRRRDETETEAEPTTADEETADSTATETAPDHSGDERRSFRELWRAFARRVEPGRWRTRTPGEIERRALSKGYPRQPVRELTTLFREVEYGGRPRSSGRRERAADAYDAVERARIGDESTESDAEDRPESATEPASATEGEP</sequence>
<feature type="transmembrane region" description="Helical" evidence="2">
    <location>
        <begin position="21"/>
        <end position="39"/>
    </location>
</feature>
<dbReference type="KEGG" id="hlo:J0X27_09860"/>
<feature type="compositionally biased region" description="Low complexity" evidence="1">
    <location>
        <begin position="219"/>
        <end position="247"/>
    </location>
</feature>
<feature type="domain" description="Protein-glutamine gamma-glutamyltransferase-like C-terminal" evidence="3">
    <location>
        <begin position="651"/>
        <end position="719"/>
    </location>
</feature>
<feature type="compositionally biased region" description="Polar residues" evidence="1">
    <location>
        <begin position="191"/>
        <end position="218"/>
    </location>
</feature>
<feature type="compositionally biased region" description="Acidic residues" evidence="1">
    <location>
        <begin position="51"/>
        <end position="87"/>
    </location>
</feature>
<feature type="transmembrane region" description="Helical" evidence="2">
    <location>
        <begin position="454"/>
        <end position="473"/>
    </location>
</feature>
<evidence type="ECO:0000256" key="1">
    <source>
        <dbReference type="SAM" id="MobiDB-lite"/>
    </source>
</evidence>
<gene>
    <name evidence="4" type="ORF">J0X27_09860</name>
</gene>
<keyword evidence="2" id="KW-1133">Transmembrane helix</keyword>
<feature type="transmembrane region" description="Helical" evidence="2">
    <location>
        <begin position="479"/>
        <end position="499"/>
    </location>
</feature>
<feature type="transmembrane region" description="Helical" evidence="2">
    <location>
        <begin position="571"/>
        <end position="591"/>
    </location>
</feature>
<feature type="transmembrane region" description="Helical" evidence="2">
    <location>
        <begin position="426"/>
        <end position="447"/>
    </location>
</feature>
<feature type="compositionally biased region" description="Acidic residues" evidence="1">
    <location>
        <begin position="618"/>
        <end position="632"/>
    </location>
</feature>
<accession>A0A8A2U4N5</accession>
<keyword evidence="2" id="KW-0812">Transmembrane</keyword>
<dbReference type="AlphaFoldDB" id="A0A8A2U4N5"/>
<dbReference type="InterPro" id="IPR025403">
    <property type="entry name" value="TgpA-like_C"/>
</dbReference>
<dbReference type="Pfam" id="PF13559">
    <property type="entry name" value="DUF4129"/>
    <property type="match status" value="1"/>
</dbReference>
<feature type="region of interest" description="Disordered" evidence="1">
    <location>
        <begin position="615"/>
        <end position="648"/>
    </location>
</feature>
<reference evidence="4 5" key="1">
    <citation type="journal article" date="2006" name="Int. J. Syst. Evol. Microbiol.">
        <title>Haloterrigena longa sp. nov. and Haloterrigena limicola sp. nov., extremely halophilic archaea isolated from a salt lake.</title>
        <authorList>
            <person name="Cui H.L."/>
            <person name="Tohty D."/>
            <person name="Zhou P.J."/>
            <person name="Liu S.J."/>
        </authorList>
    </citation>
    <scope>NUCLEOTIDE SEQUENCE [LARGE SCALE GENOMIC DNA]</scope>
    <source>
        <strain evidence="4 5">ABH32</strain>
    </source>
</reference>
<feature type="region of interest" description="Disordered" evidence="1">
    <location>
        <begin position="183"/>
        <end position="264"/>
    </location>
</feature>
<name>A0A8A2U4N5_9EURY</name>
<feature type="compositionally biased region" description="Polar residues" evidence="1">
    <location>
        <begin position="248"/>
        <end position="264"/>
    </location>
</feature>
<evidence type="ECO:0000259" key="3">
    <source>
        <dbReference type="Pfam" id="PF13559"/>
    </source>
</evidence>
<feature type="compositionally biased region" description="Basic and acidic residues" evidence="1">
    <location>
        <begin position="702"/>
        <end position="728"/>
    </location>
</feature>
<evidence type="ECO:0000313" key="4">
    <source>
        <dbReference type="EMBL" id="QSW83787.1"/>
    </source>
</evidence>
<dbReference type="OrthoDB" id="206550at2157"/>
<keyword evidence="2" id="KW-0472">Membrane</keyword>
<proteinExistence type="predicted"/>
<dbReference type="RefSeq" id="WP_207268981.1">
    <property type="nucleotide sequence ID" value="NZ_CP071463.1"/>
</dbReference>